<reference evidence="1 2" key="1">
    <citation type="journal article" date="2012" name="G3 (Bethesda)">
        <title>Pichia sorbitophila, an interspecies yeast hybrid reveals early steps of genome resolution following polyploidization.</title>
        <authorList>
            <person name="Leh Louis V."/>
            <person name="Despons L."/>
            <person name="Friedrich A."/>
            <person name="Martin T."/>
            <person name="Durrens P."/>
            <person name="Casaregola S."/>
            <person name="Neuveglise C."/>
            <person name="Fairhead C."/>
            <person name="Marck C."/>
            <person name="Cruz J.A."/>
            <person name="Straub M.L."/>
            <person name="Kugler V."/>
            <person name="Sacerdot C."/>
            <person name="Uzunov Z."/>
            <person name="Thierry A."/>
            <person name="Weiss S."/>
            <person name="Bleykasten C."/>
            <person name="De Montigny J."/>
            <person name="Jacques N."/>
            <person name="Jung P."/>
            <person name="Lemaire M."/>
            <person name="Mallet S."/>
            <person name="Morel G."/>
            <person name="Richard G.F."/>
            <person name="Sarkar A."/>
            <person name="Savel G."/>
            <person name="Schacherer J."/>
            <person name="Seret M.L."/>
            <person name="Talla E."/>
            <person name="Samson G."/>
            <person name="Jubin C."/>
            <person name="Poulain J."/>
            <person name="Vacherie B."/>
            <person name="Barbe V."/>
            <person name="Pelletier E."/>
            <person name="Sherman D.J."/>
            <person name="Westhof E."/>
            <person name="Weissenbach J."/>
            <person name="Baret P.V."/>
            <person name="Wincker P."/>
            <person name="Gaillardin C."/>
            <person name="Dujon B."/>
            <person name="Souciet J.L."/>
        </authorList>
    </citation>
    <scope>NUCLEOTIDE SEQUENCE [LARGE SCALE GENOMIC DNA]</scope>
    <source>
        <strain evidence="2">ATCC MYA-4447 / BCRC 22081 / CBS 7064 / NBRC 10061 / NRRL Y-12695</strain>
    </source>
</reference>
<dbReference type="EMBL" id="FO082046">
    <property type="protein sequence ID" value="CCE86600.1"/>
    <property type="molecule type" value="Genomic_DNA"/>
</dbReference>
<accession>G8Y197</accession>
<dbReference type="AlphaFoldDB" id="G8Y197"/>
<evidence type="ECO:0000313" key="2">
    <source>
        <dbReference type="Proteomes" id="UP000005222"/>
    </source>
</evidence>
<evidence type="ECO:0000313" key="1">
    <source>
        <dbReference type="EMBL" id="CCE86600.1"/>
    </source>
</evidence>
<gene>
    <name evidence="1" type="primary">Piso0_005098</name>
    <name evidence="1" type="ORF">GNLVRS01_PISO0N07801g</name>
</gene>
<sequence>MGLYGAKDIRRRRSACEAAGAPGAPAEAANTGCAGHDGRNAKVRIEVKIVKAGIVEVHIVWYVLTDDVCSWLGPSVGSATRLCCDEQRRLNEVTSSGRPAREYEGGAPGTR</sequence>
<dbReference type="InParanoid" id="G8Y197"/>
<name>G8Y197_PICSO</name>
<proteinExistence type="predicted"/>
<protein>
    <submittedName>
        <fullName evidence="1">Piso0_005098 protein</fullName>
    </submittedName>
</protein>
<dbReference type="Proteomes" id="UP000005222">
    <property type="component" value="Chromosome N"/>
</dbReference>
<organism evidence="1 2">
    <name type="scientific">Pichia sorbitophila (strain ATCC MYA-4447 / BCRC 22081 / CBS 7064 / NBRC 10061 / NRRL Y-12695)</name>
    <name type="common">Hybrid yeast</name>
    <dbReference type="NCBI Taxonomy" id="559304"/>
    <lineage>
        <taxon>Eukaryota</taxon>
        <taxon>Fungi</taxon>
        <taxon>Dikarya</taxon>
        <taxon>Ascomycota</taxon>
        <taxon>Saccharomycotina</taxon>
        <taxon>Pichiomycetes</taxon>
        <taxon>Debaryomycetaceae</taxon>
        <taxon>Millerozyma</taxon>
    </lineage>
</organism>
<keyword evidence="2" id="KW-1185">Reference proteome</keyword>
<dbReference type="HOGENOM" id="CLU_2159340_0_0_1"/>